<dbReference type="RefSeq" id="WP_123821562.1">
    <property type="nucleotide sequence ID" value="NZ_JBEYIY010000012.1"/>
</dbReference>
<sequence length="257" mass="28259">MTDGVTIGQAAAFAGVTVKTIRHYHKNGLLAEPGRDSSGYRRYGTAHLLRLVQVRTLAGAGVPLAEAGAILDADPDRFAASLVEVEKDLTARIEELAARRETLRRLTQGDRVLLPGRALALLDRMPGLGFSDPDVTTAREALILVRALLPEGFEDYLAQIERGLDDPRHVAVVTLLWAAGDWDPDDPRIEELATEAARHFAADPSLLPTLPGLRDREDGRTRERLLTHHGEEQRPGWTRLTALIEHKVRAARESGRT</sequence>
<dbReference type="GO" id="GO:0003677">
    <property type="term" value="F:DNA binding"/>
    <property type="evidence" value="ECO:0007669"/>
    <property type="project" value="UniProtKB-KW"/>
</dbReference>
<dbReference type="Gene3D" id="1.10.1660.10">
    <property type="match status" value="1"/>
</dbReference>
<protein>
    <submittedName>
        <fullName evidence="3">MerR family transcriptional regulator</fullName>
    </submittedName>
</protein>
<dbReference type="Pfam" id="PF00376">
    <property type="entry name" value="MerR"/>
    <property type="match status" value="1"/>
</dbReference>
<dbReference type="CDD" id="cd00592">
    <property type="entry name" value="HTH_MerR-like"/>
    <property type="match status" value="1"/>
</dbReference>
<comment type="caution">
    <text evidence="3">The sequence shown here is derived from an EMBL/GenBank/DDBJ whole genome shotgun (WGS) entry which is preliminary data.</text>
</comment>
<dbReference type="SMART" id="SM00422">
    <property type="entry name" value="HTH_MERR"/>
    <property type="match status" value="1"/>
</dbReference>
<feature type="domain" description="HTH merR-type" evidence="2">
    <location>
        <begin position="6"/>
        <end position="73"/>
    </location>
</feature>
<reference evidence="3 4" key="1">
    <citation type="submission" date="2018-11" db="EMBL/GenBank/DDBJ databases">
        <title>Sequencing the genomes of 1000 actinobacteria strains.</title>
        <authorList>
            <person name="Klenk H.-P."/>
        </authorList>
    </citation>
    <scope>NUCLEOTIDE SEQUENCE [LARGE SCALE GENOMIC DNA]</scope>
    <source>
        <strain evidence="3 4">DSM 44781</strain>
    </source>
</reference>
<dbReference type="GO" id="GO:0003700">
    <property type="term" value="F:DNA-binding transcription factor activity"/>
    <property type="evidence" value="ECO:0007669"/>
    <property type="project" value="InterPro"/>
</dbReference>
<dbReference type="SUPFAM" id="SSF46955">
    <property type="entry name" value="Putative DNA-binding domain"/>
    <property type="match status" value="1"/>
</dbReference>
<organism evidence="3 4">
    <name type="scientific">Kitasatospora cineracea</name>
    <dbReference type="NCBI Taxonomy" id="88074"/>
    <lineage>
        <taxon>Bacteria</taxon>
        <taxon>Bacillati</taxon>
        <taxon>Actinomycetota</taxon>
        <taxon>Actinomycetes</taxon>
        <taxon>Kitasatosporales</taxon>
        <taxon>Streptomycetaceae</taxon>
        <taxon>Kitasatospora</taxon>
    </lineage>
</organism>
<evidence type="ECO:0000313" key="3">
    <source>
        <dbReference type="EMBL" id="RPE27878.1"/>
    </source>
</evidence>
<keyword evidence="1" id="KW-0238">DNA-binding</keyword>
<dbReference type="InterPro" id="IPR009061">
    <property type="entry name" value="DNA-bd_dom_put_sf"/>
</dbReference>
<keyword evidence="4" id="KW-1185">Reference proteome</keyword>
<dbReference type="Proteomes" id="UP000266906">
    <property type="component" value="Unassembled WGS sequence"/>
</dbReference>
<accession>A0A3N4R3B5</accession>
<dbReference type="InterPro" id="IPR000551">
    <property type="entry name" value="MerR-type_HTH_dom"/>
</dbReference>
<evidence type="ECO:0000259" key="2">
    <source>
        <dbReference type="PROSITE" id="PS50937"/>
    </source>
</evidence>
<name>A0A3N4R3B5_9ACTN</name>
<proteinExistence type="predicted"/>
<dbReference type="EMBL" id="RKQG01000003">
    <property type="protein sequence ID" value="RPE27878.1"/>
    <property type="molecule type" value="Genomic_DNA"/>
</dbReference>
<dbReference type="PRINTS" id="PR00040">
    <property type="entry name" value="HTHMERR"/>
</dbReference>
<dbReference type="PANTHER" id="PTHR30204">
    <property type="entry name" value="REDOX-CYCLING DRUG-SENSING TRANSCRIPTIONAL ACTIVATOR SOXR"/>
    <property type="match status" value="1"/>
</dbReference>
<dbReference type="PROSITE" id="PS50937">
    <property type="entry name" value="HTH_MERR_2"/>
    <property type="match status" value="1"/>
</dbReference>
<dbReference type="PANTHER" id="PTHR30204:SF93">
    <property type="entry name" value="HTH MERR-TYPE DOMAIN-CONTAINING PROTEIN"/>
    <property type="match status" value="1"/>
</dbReference>
<evidence type="ECO:0000313" key="4">
    <source>
        <dbReference type="Proteomes" id="UP000266906"/>
    </source>
</evidence>
<dbReference type="InterPro" id="IPR047057">
    <property type="entry name" value="MerR_fam"/>
</dbReference>
<dbReference type="AlphaFoldDB" id="A0A3N4R3B5"/>
<evidence type="ECO:0000256" key="1">
    <source>
        <dbReference type="ARBA" id="ARBA00023125"/>
    </source>
</evidence>
<gene>
    <name evidence="3" type="ORF">EDD38_7168</name>
</gene>